<proteinExistence type="evidence at transcript level"/>
<dbReference type="SMART" id="SM00175">
    <property type="entry name" value="RAB"/>
    <property type="match status" value="1"/>
</dbReference>
<dbReference type="PANTHER" id="PTHR46152:SF3">
    <property type="entry name" value="NF-KAPPA-B INHIBITOR-INTERACTING RAS-LIKE PROTEIN"/>
    <property type="match status" value="1"/>
</dbReference>
<dbReference type="Gene3D" id="3.40.50.300">
    <property type="entry name" value="P-loop containing nucleotide triphosphate hydrolases"/>
    <property type="match status" value="1"/>
</dbReference>
<comment type="similarity">
    <text evidence="1">Belongs to the small GTPase superfamily. Ras family. KappaB-Ras subfamily.</text>
</comment>
<dbReference type="GO" id="GO:0043124">
    <property type="term" value="P:negative regulation of canonical NF-kappaB signal transduction"/>
    <property type="evidence" value="ECO:0007669"/>
    <property type="project" value="InterPro"/>
</dbReference>
<evidence type="ECO:0000313" key="5">
    <source>
        <dbReference type="EMBL" id="TNN14777.1"/>
    </source>
</evidence>
<dbReference type="PANTHER" id="PTHR46152">
    <property type="entry name" value="NF-KAPPA-B INHIBITOR-INTERACTING RAS-LIKE PROTEIN"/>
    <property type="match status" value="1"/>
</dbReference>
<dbReference type="EMBL" id="AY815132">
    <property type="protein sequence ID" value="AAW26864.1"/>
    <property type="molecule type" value="mRNA"/>
</dbReference>
<dbReference type="Pfam" id="PF00071">
    <property type="entry name" value="Ras"/>
    <property type="match status" value="1"/>
</dbReference>
<evidence type="ECO:0000313" key="4">
    <source>
        <dbReference type="EMBL" id="AAW26864.1"/>
    </source>
</evidence>
<protein>
    <submittedName>
        <fullName evidence="5">NF-kappa-B inhibitor-interacting Ras-like protein isoform 1</fullName>
    </submittedName>
    <submittedName>
        <fullName evidence="4">SJCHGC04969 protein</fullName>
    </submittedName>
</protein>
<dbReference type="GO" id="GO:0032794">
    <property type="term" value="F:GTPase activating protein binding"/>
    <property type="evidence" value="ECO:0007669"/>
    <property type="project" value="TreeGrafter"/>
</dbReference>
<accession>Q5DBE2</accession>
<reference evidence="4" key="1">
    <citation type="submission" date="2004-11" db="EMBL/GenBank/DDBJ databases">
        <title>The full-length cDNA sequences of Schistosoma japonicum genes.</title>
        <authorList>
            <person name="Han Z."/>
        </authorList>
    </citation>
    <scope>NUCLEOTIDE SEQUENCE</scope>
</reference>
<dbReference type="InterPro" id="IPR027417">
    <property type="entry name" value="P-loop_NTPase"/>
</dbReference>
<sequence>MGKITKLVVCGPTNSGKTSLIEHCIYGNYFERKPDDCVSTYEDTYNAVVETDRGSREKVRIYDLGGMTKLEKHFVNCADVFILVYDVSDAKSFGAVQNLKQDIDKYREKRDICIVLCCHKVDKPKDTTLDSAEVSRWSQSEKIAYTFETTVFDRQSLINLFAWTVSRVNQSQIKYFFRMGKSGFSFGKKDVR</sequence>
<dbReference type="OrthoDB" id="10002389at2759"/>
<evidence type="ECO:0000256" key="1">
    <source>
        <dbReference type="ARBA" id="ARBA00008094"/>
    </source>
</evidence>
<dbReference type="InterPro" id="IPR042227">
    <property type="entry name" value="KBRS"/>
</dbReference>
<name>Q5DBE2_SCHJA</name>
<dbReference type="CDD" id="cd00882">
    <property type="entry name" value="Ras_like_GTPase"/>
    <property type="match status" value="1"/>
</dbReference>
<evidence type="ECO:0000256" key="2">
    <source>
        <dbReference type="ARBA" id="ARBA00022741"/>
    </source>
</evidence>
<keyword evidence="6" id="KW-1185">Reference proteome</keyword>
<keyword evidence="3" id="KW-0342">GTP-binding</keyword>
<evidence type="ECO:0000313" key="6">
    <source>
        <dbReference type="Proteomes" id="UP000311919"/>
    </source>
</evidence>
<keyword evidence="2" id="KW-0547">Nucleotide-binding</keyword>
<dbReference type="AlphaFoldDB" id="Q5DBE2"/>
<evidence type="ECO:0000256" key="3">
    <source>
        <dbReference type="ARBA" id="ARBA00023134"/>
    </source>
</evidence>
<dbReference type="SMART" id="SM00173">
    <property type="entry name" value="RAS"/>
    <property type="match status" value="1"/>
</dbReference>
<dbReference type="InterPro" id="IPR001806">
    <property type="entry name" value="Small_GTPase"/>
</dbReference>
<dbReference type="GO" id="GO:0003924">
    <property type="term" value="F:GTPase activity"/>
    <property type="evidence" value="ECO:0007669"/>
    <property type="project" value="InterPro"/>
</dbReference>
<dbReference type="InterPro" id="IPR005225">
    <property type="entry name" value="Small_GTP-bd"/>
</dbReference>
<dbReference type="GO" id="GO:0032484">
    <property type="term" value="P:Ral protein signal transduction"/>
    <property type="evidence" value="ECO:0007669"/>
    <property type="project" value="TreeGrafter"/>
</dbReference>
<dbReference type="STRING" id="6182.Q5DBE2"/>
<dbReference type="SUPFAM" id="SSF52540">
    <property type="entry name" value="P-loop containing nucleoside triphosphate hydrolases"/>
    <property type="match status" value="1"/>
</dbReference>
<organism evidence="4">
    <name type="scientific">Schistosoma japonicum</name>
    <name type="common">Blood fluke</name>
    <dbReference type="NCBI Taxonomy" id="6182"/>
    <lineage>
        <taxon>Eukaryota</taxon>
        <taxon>Metazoa</taxon>
        <taxon>Spiralia</taxon>
        <taxon>Lophotrochozoa</taxon>
        <taxon>Platyhelminthes</taxon>
        <taxon>Trematoda</taxon>
        <taxon>Digenea</taxon>
        <taxon>Strigeidida</taxon>
        <taxon>Schistosomatoidea</taxon>
        <taxon>Schistosomatidae</taxon>
        <taxon>Schistosoma</taxon>
    </lineage>
</organism>
<dbReference type="EMBL" id="SKCS01000166">
    <property type="protein sequence ID" value="TNN14777.1"/>
    <property type="molecule type" value="Genomic_DNA"/>
</dbReference>
<dbReference type="NCBIfam" id="TIGR00231">
    <property type="entry name" value="small_GTP"/>
    <property type="match status" value="1"/>
</dbReference>
<reference evidence="4" key="2">
    <citation type="journal article" date="2006" name="PLoS Pathog.">
        <title>New perspectives on host-parasite interplay by comparative transcriptomic and proteomic analyses of Schistosoma japonicum.</title>
        <authorList>
            <person name="Liu F."/>
            <person name="Lu J."/>
            <person name="Hu W."/>
            <person name="Wang S.Y."/>
            <person name="Cui S.J."/>
            <person name="Chi M."/>
            <person name="Yan Q."/>
            <person name="Wang X.R."/>
            <person name="Song H.D."/>
            <person name="Xu X.N."/>
            <person name="Wang J.J."/>
            <person name="Zhang X.L."/>
            <person name="Zhang X."/>
            <person name="Wang Z.Q."/>
            <person name="Xue C.L."/>
            <person name="Brindley P.J."/>
            <person name="McManus D.P."/>
            <person name="Yang P.Y."/>
            <person name="Feng Z."/>
            <person name="Chen Z."/>
            <person name="Han Z.G."/>
        </authorList>
    </citation>
    <scope>NUCLEOTIDE SEQUENCE</scope>
</reference>
<dbReference type="PROSITE" id="PS51419">
    <property type="entry name" value="RAB"/>
    <property type="match status" value="1"/>
</dbReference>
<reference evidence="5 6" key="3">
    <citation type="submission" date="2019-03" db="EMBL/GenBank/DDBJ databases">
        <title>An improved genome assembly of the fluke Schistosoma japonicum.</title>
        <authorList>
            <person name="Hu W."/>
            <person name="Luo F."/>
            <person name="Yin M."/>
            <person name="Mo X."/>
            <person name="Sun C."/>
            <person name="Wu Q."/>
            <person name="Zhu B."/>
            <person name="Xiang M."/>
            <person name="Wang J."/>
            <person name="Wang Y."/>
            <person name="Zhang T."/>
            <person name="Xu B."/>
            <person name="Zheng H."/>
            <person name="Feng Z."/>
        </authorList>
    </citation>
    <scope>NUCLEOTIDE SEQUENCE [LARGE SCALE GENOMIC DNA]</scope>
    <source>
        <strain evidence="5">HuSjv2</strain>
        <tissue evidence="5">Worms</tissue>
    </source>
</reference>
<dbReference type="Proteomes" id="UP000311919">
    <property type="component" value="Unassembled WGS sequence"/>
</dbReference>
<dbReference type="GO" id="GO:0005525">
    <property type="term" value="F:GTP binding"/>
    <property type="evidence" value="ECO:0007669"/>
    <property type="project" value="UniProtKB-KW"/>
</dbReference>
<gene>
    <name evidence="5" type="ORF">EWB00_001938</name>
</gene>